<reference evidence="2 3" key="1">
    <citation type="submission" date="2017-07" db="EMBL/GenBank/DDBJ databases">
        <title>Whole genome sequence of Azospirillum brasilense 2A1, a potential biofertilizer strain.</title>
        <authorList>
            <person name="Fontana C.A."/>
            <person name="Toffoli L.M."/>
            <person name="Salazar S.M."/>
            <person name="Puglisi E."/>
            <person name="Pedraza R."/>
            <person name="Bassi D."/>
            <person name="Cocconcelli P.S."/>
        </authorList>
    </citation>
    <scope>NUCLEOTIDE SEQUENCE [LARGE SCALE GENOMIC DNA]</scope>
    <source>
        <strain evidence="2 3">2A1</strain>
    </source>
</reference>
<feature type="non-terminal residue" evidence="2">
    <location>
        <position position="383"/>
    </location>
</feature>
<comment type="caution">
    <text evidence="2">The sequence shown here is derived from an EMBL/GenBank/DDBJ whole genome shotgun (WGS) entry which is preliminary data.</text>
</comment>
<dbReference type="GO" id="GO:0090313">
    <property type="term" value="P:regulation of protein targeting to membrane"/>
    <property type="evidence" value="ECO:0007669"/>
    <property type="project" value="TreeGrafter"/>
</dbReference>
<protein>
    <recommendedName>
        <fullName evidence="4">DUF748 domain-containing protein</fullName>
    </recommendedName>
</protein>
<evidence type="ECO:0008006" key="4">
    <source>
        <dbReference type="Google" id="ProtNLM"/>
    </source>
</evidence>
<evidence type="ECO:0000256" key="1">
    <source>
        <dbReference type="SAM" id="MobiDB-lite"/>
    </source>
</evidence>
<gene>
    <name evidence="2" type="ORF">CHT98_31440</name>
</gene>
<sequence length="383" mass="40859">MIRRTAKLLAWTTAGAVVVVGAAGGLFAWRLAQGPIALDPLTPYVERALSDPQGRYRVDVGQLVLSWVDEEESDGLTRLDLRAIDVHAVNAEGDELAAVPELGVGFSVRALFQGKLSPTRLDLVRPRLQVVRRADGSLDFDVRSLPAPGQPEPQEPDGGPDFAGEIVSTLMQPPDIARPLGLLRRLTIIGADLTVTNRMLGLSWHANRADIVLTRDGTEIVGGARLLLDLDGRTAAVEASGVHRMADAETALSTRFDGLQPAALAKIGPLLAPLSAVTVPLGGRIDATLDSRFEPVRFSFDLQGGAGEISLPALRPAPYRVDRLRLRGGLDVPGRRAELERLDLALDGMAMAGRGDLREQGGQRSGSLRLDLTADGTRASLDV</sequence>
<dbReference type="GO" id="GO:0005886">
    <property type="term" value="C:plasma membrane"/>
    <property type="evidence" value="ECO:0007669"/>
    <property type="project" value="TreeGrafter"/>
</dbReference>
<organism evidence="2 3">
    <name type="scientific">Azospirillum brasilense</name>
    <dbReference type="NCBI Taxonomy" id="192"/>
    <lineage>
        <taxon>Bacteria</taxon>
        <taxon>Pseudomonadati</taxon>
        <taxon>Pseudomonadota</taxon>
        <taxon>Alphaproteobacteria</taxon>
        <taxon>Rhodospirillales</taxon>
        <taxon>Azospirillaceae</taxon>
        <taxon>Azospirillum</taxon>
    </lineage>
</organism>
<evidence type="ECO:0000313" key="3">
    <source>
        <dbReference type="Proteomes" id="UP000215367"/>
    </source>
</evidence>
<dbReference type="InterPro" id="IPR052894">
    <property type="entry name" value="AsmA-related"/>
</dbReference>
<dbReference type="Proteomes" id="UP000215367">
    <property type="component" value="Unassembled WGS sequence"/>
</dbReference>
<dbReference type="AlphaFoldDB" id="A0A235H592"/>
<feature type="region of interest" description="Disordered" evidence="1">
    <location>
        <begin position="141"/>
        <end position="164"/>
    </location>
</feature>
<dbReference type="EMBL" id="NOWT01000058">
    <property type="protein sequence ID" value="OYD80395.1"/>
    <property type="molecule type" value="Genomic_DNA"/>
</dbReference>
<proteinExistence type="predicted"/>
<evidence type="ECO:0000313" key="2">
    <source>
        <dbReference type="EMBL" id="OYD80395.1"/>
    </source>
</evidence>
<dbReference type="PANTHER" id="PTHR30441">
    <property type="entry name" value="DUF748 DOMAIN-CONTAINING PROTEIN"/>
    <property type="match status" value="1"/>
</dbReference>
<accession>A0A235H592</accession>
<dbReference type="PANTHER" id="PTHR30441:SF4">
    <property type="entry name" value="PROTEIN ASMA"/>
    <property type="match status" value="1"/>
</dbReference>
<name>A0A235H592_AZOBR</name>